<gene>
    <name evidence="1" type="ordered locus">Pcar_3330</name>
</gene>
<sequence>MLDSNTPTYFQHLCVGPISQGKQMVTDFPTFQRFLRDTPLCINKPVSRTYLLLIPVGNV</sequence>
<dbReference type="HOGENOM" id="CLU_2956496_0_0_7"/>
<dbReference type="AlphaFoldDB" id="Q0C6J2"/>
<dbReference type="Proteomes" id="UP000002534">
    <property type="component" value="Chromosome"/>
</dbReference>
<evidence type="ECO:0000313" key="2">
    <source>
        <dbReference type="Proteomes" id="UP000002534"/>
    </source>
</evidence>
<accession>Q0C6J2</accession>
<evidence type="ECO:0000313" key="1">
    <source>
        <dbReference type="EMBL" id="ABI81946.1"/>
    </source>
</evidence>
<dbReference type="EMBL" id="CP000142">
    <property type="protein sequence ID" value="ABI81946.1"/>
    <property type="molecule type" value="Genomic_DNA"/>
</dbReference>
<dbReference type="STRING" id="338963.Pcar_3330"/>
<dbReference type="KEGG" id="pca:Pcar_3330"/>
<reference evidence="2" key="1">
    <citation type="submission" date="2005-10" db="EMBL/GenBank/DDBJ databases">
        <title>Complete sequence of Pelobacter carbinolicus DSM 2380.</title>
        <authorList>
            <person name="Copeland A."/>
            <person name="Lucas S."/>
            <person name="Lapidus A."/>
            <person name="Barry K."/>
            <person name="Detter J.C."/>
            <person name="Glavina T."/>
            <person name="Hammon N."/>
            <person name="Israni S."/>
            <person name="Pitluck S."/>
            <person name="Chertkov O."/>
            <person name="Schmutz J."/>
            <person name="Larimer F."/>
            <person name="Land M."/>
            <person name="Kyrpides N."/>
            <person name="Ivanova N."/>
            <person name="Richardson P."/>
        </authorList>
    </citation>
    <scope>NUCLEOTIDE SEQUENCE [LARGE SCALE GENOMIC DNA]</scope>
    <source>
        <strain evidence="2">DSM 2380 / NBRC 103641 / GraBd1</strain>
    </source>
</reference>
<reference evidence="1 2" key="2">
    <citation type="journal article" date="2012" name="BMC Genomics">
        <title>The genome of Pelobacter carbinolicus reveals surprising metabolic capabilities and physiological features.</title>
        <authorList>
            <person name="Aklujkar M."/>
            <person name="Haveman S.A."/>
            <person name="Didonato R.Jr."/>
            <person name="Chertkov O."/>
            <person name="Han C.S."/>
            <person name="Land M.L."/>
            <person name="Brown P."/>
            <person name="Lovley D.R."/>
        </authorList>
    </citation>
    <scope>NUCLEOTIDE SEQUENCE [LARGE SCALE GENOMIC DNA]</scope>
    <source>
        <strain evidence="2">DSM 2380 / NBRC 103641 / GraBd1</strain>
    </source>
</reference>
<organism evidence="1 2">
    <name type="scientific">Syntrophotalea carbinolica (strain DSM 2380 / NBRC 103641 / GraBd1)</name>
    <name type="common">Pelobacter carbinolicus</name>
    <dbReference type="NCBI Taxonomy" id="338963"/>
    <lineage>
        <taxon>Bacteria</taxon>
        <taxon>Pseudomonadati</taxon>
        <taxon>Thermodesulfobacteriota</taxon>
        <taxon>Desulfuromonadia</taxon>
        <taxon>Desulfuromonadales</taxon>
        <taxon>Syntrophotaleaceae</taxon>
        <taxon>Syntrophotalea</taxon>
    </lineage>
</organism>
<protein>
    <submittedName>
        <fullName evidence="1">Uncharacterized protein</fullName>
    </submittedName>
</protein>
<name>Q0C6J2_SYNC1</name>
<proteinExistence type="predicted"/>
<keyword evidence="2" id="KW-1185">Reference proteome</keyword>